<evidence type="ECO:0000256" key="2">
    <source>
        <dbReference type="ARBA" id="ARBA00022803"/>
    </source>
</evidence>
<dbReference type="InterPro" id="IPR019734">
    <property type="entry name" value="TPR_rpt"/>
</dbReference>
<sequence length="590" mass="63477">MIDVNKLFGRAETAFAAGRFAEARDCVRQVLRVVADDPACYHLLALTEKRSGDAAAADRAFGQALALAPRDPQINNNYANLLDETGRTDLALIHYDKALAANPRHADALFNRGLIAQRSGRADDALRDYDAVLEIERGSVRAHSARGSVLRNLTRFAEAAAAYDAALALAPNHARALDGRARVALEVGEPDAAARFERALVAQPGAPHLVIGMAEALEAEGDSRALSYLTAAVAARPDWIEGQERLAAMRAENADPDHFARGFVEALARDPRNRALHVGHWRALARAGRHDEALAALNGAAYRFADDYDTQLMRAVFVGEAGDAARACDLLKPLGDAVEVRTVQGRMALRLGEPEAAAKLLEGVVAERPDDIAAWAQLGLAWRIAGDDRHAWLCEQPGLFGTLALDVDDDALAALAARLRTLHRTRAHPIGQSLRGGTQTRGRLFWRSEPEIVALRDAITVAVRRFADALPPADDAHPLLRHRDRSLAFAGSWSVRLSKSGFHVNHIHPHGVLSSACYIALPESLGGQGGTDGWLELGAAPVELGLAVGPLAVLEPRPGRLALFPSYLYHGTRPFSSGERLTVAFDLAAT</sequence>
<dbReference type="Pfam" id="PF07719">
    <property type="entry name" value="TPR_2"/>
    <property type="match status" value="1"/>
</dbReference>
<dbReference type="InterPro" id="IPR012668">
    <property type="entry name" value="CHP02466"/>
</dbReference>
<keyword evidence="2 3" id="KW-0802">TPR repeat</keyword>
<dbReference type="Gene3D" id="2.60.120.620">
    <property type="entry name" value="q2cbj1_9rhob like domain"/>
    <property type="match status" value="1"/>
</dbReference>
<keyword evidence="1" id="KW-0677">Repeat</keyword>
<dbReference type="PANTHER" id="PTHR12558:SF33">
    <property type="entry name" value="BLL7664 PROTEIN"/>
    <property type="match status" value="1"/>
</dbReference>
<dbReference type="PROSITE" id="PS50005">
    <property type="entry name" value="TPR"/>
    <property type="match status" value="1"/>
</dbReference>
<dbReference type="Pfam" id="PF13759">
    <property type="entry name" value="2OG-FeII_Oxy_5"/>
    <property type="match status" value="1"/>
</dbReference>
<protein>
    <submittedName>
        <fullName evidence="4">TPR domain protein</fullName>
    </submittedName>
</protein>
<dbReference type="SMART" id="SM00028">
    <property type="entry name" value="TPR"/>
    <property type="match status" value="6"/>
</dbReference>
<reference evidence="4" key="1">
    <citation type="submission" date="2020-02" db="EMBL/GenBank/DDBJ databases">
        <authorList>
            <person name="Meier V. D."/>
        </authorList>
    </citation>
    <scope>NUCLEOTIDE SEQUENCE</scope>
    <source>
        <strain evidence="4">AVDCRST_MAG91</strain>
    </source>
</reference>
<evidence type="ECO:0000256" key="1">
    <source>
        <dbReference type="ARBA" id="ARBA00022737"/>
    </source>
</evidence>
<dbReference type="InterPro" id="IPR011990">
    <property type="entry name" value="TPR-like_helical_dom_sf"/>
</dbReference>
<dbReference type="EMBL" id="CADCVX010000644">
    <property type="protein sequence ID" value="CAA9539241.1"/>
    <property type="molecule type" value="Genomic_DNA"/>
</dbReference>
<dbReference type="PANTHER" id="PTHR12558">
    <property type="entry name" value="CELL DIVISION CYCLE 16,23,27"/>
    <property type="match status" value="1"/>
</dbReference>
<dbReference type="Gene3D" id="1.25.40.1040">
    <property type="match status" value="1"/>
</dbReference>
<organism evidence="4">
    <name type="scientific">uncultured Sphingomonadaceae bacterium</name>
    <dbReference type="NCBI Taxonomy" id="169976"/>
    <lineage>
        <taxon>Bacteria</taxon>
        <taxon>Pseudomonadati</taxon>
        <taxon>Pseudomonadota</taxon>
        <taxon>Alphaproteobacteria</taxon>
        <taxon>Sphingomonadales</taxon>
        <taxon>Sphingomonadaceae</taxon>
        <taxon>environmental samples</taxon>
    </lineage>
</organism>
<name>A0A6J4U3V7_9SPHN</name>
<dbReference type="InterPro" id="IPR013105">
    <property type="entry name" value="TPR_2"/>
</dbReference>
<evidence type="ECO:0000256" key="3">
    <source>
        <dbReference type="PROSITE-ProRule" id="PRU00339"/>
    </source>
</evidence>
<dbReference type="Gene3D" id="1.25.40.10">
    <property type="entry name" value="Tetratricopeptide repeat domain"/>
    <property type="match status" value="2"/>
</dbReference>
<evidence type="ECO:0000313" key="4">
    <source>
        <dbReference type="EMBL" id="CAA9539241.1"/>
    </source>
</evidence>
<dbReference type="AlphaFoldDB" id="A0A6J4U3V7"/>
<dbReference type="SUPFAM" id="SSF48452">
    <property type="entry name" value="TPR-like"/>
    <property type="match status" value="2"/>
</dbReference>
<feature type="repeat" description="TPR" evidence="3">
    <location>
        <begin position="140"/>
        <end position="173"/>
    </location>
</feature>
<gene>
    <name evidence="4" type="ORF">AVDCRST_MAG91-3676</name>
</gene>
<dbReference type="Pfam" id="PF13432">
    <property type="entry name" value="TPR_16"/>
    <property type="match status" value="2"/>
</dbReference>
<proteinExistence type="predicted"/>
<accession>A0A6J4U3V7</accession>